<reference evidence="1 2" key="1">
    <citation type="journal article" date="2011" name="J. Bacteriol.">
        <title>Comparative genomics of 28 Salmonella enterica isolates: evidence for CRISPR-mediated adaptive sublineage evolution.</title>
        <authorList>
            <person name="Fricke W.F."/>
            <person name="Mammel M.K."/>
            <person name="McDermott P.F."/>
            <person name="Tartera C."/>
            <person name="White D.G."/>
            <person name="Leclerc J.E."/>
            <person name="Ravel J."/>
            <person name="Cebula T.A."/>
        </authorList>
    </citation>
    <scope>NUCLEOTIDE SEQUENCE [LARGE SCALE GENOMIC DNA]</scope>
    <source>
        <strain evidence="1 2">SL476</strain>
    </source>
</reference>
<dbReference type="KEGG" id="seh:SeHA_C2935"/>
<dbReference type="AlphaFoldDB" id="A0A6C6ZQ24"/>
<sequence length="37" mass="4091">MPETAARHFGGEAKQSDADAHRCASRRLIRLIVVLTL</sequence>
<gene>
    <name evidence="1" type="ordered locus">SeHA_C2935</name>
</gene>
<dbReference type="Proteomes" id="UP000001866">
    <property type="component" value="Chromosome"/>
</dbReference>
<protein>
    <submittedName>
        <fullName evidence="1">Uncharacterized protein</fullName>
    </submittedName>
</protein>
<name>A0A6C6ZQ24_SALHS</name>
<organism evidence="1 2">
    <name type="scientific">Salmonella heidelberg (strain SL476)</name>
    <dbReference type="NCBI Taxonomy" id="454169"/>
    <lineage>
        <taxon>Bacteria</taxon>
        <taxon>Pseudomonadati</taxon>
        <taxon>Pseudomonadota</taxon>
        <taxon>Gammaproteobacteria</taxon>
        <taxon>Enterobacterales</taxon>
        <taxon>Enterobacteriaceae</taxon>
        <taxon>Salmonella</taxon>
    </lineage>
</organism>
<dbReference type="EMBL" id="CP001120">
    <property type="protein sequence ID" value="ACF68712.1"/>
    <property type="molecule type" value="Genomic_DNA"/>
</dbReference>
<proteinExistence type="predicted"/>
<evidence type="ECO:0000313" key="2">
    <source>
        <dbReference type="Proteomes" id="UP000001866"/>
    </source>
</evidence>
<accession>A0A6C6ZQ24</accession>
<evidence type="ECO:0000313" key="1">
    <source>
        <dbReference type="EMBL" id="ACF68712.1"/>
    </source>
</evidence>